<keyword evidence="3" id="KW-1185">Reference proteome</keyword>
<accession>A0A2N5H8W9</accession>
<evidence type="ECO:0000259" key="1">
    <source>
        <dbReference type="Pfam" id="PF12728"/>
    </source>
</evidence>
<gene>
    <name evidence="2" type="ORF">CVD27_22790</name>
</gene>
<dbReference type="OrthoDB" id="122388at2"/>
<dbReference type="RefSeq" id="WP_101650711.1">
    <property type="nucleotide sequence ID" value="NZ_PGVE01000086.1"/>
</dbReference>
<organism evidence="2 3">
    <name type="scientific">Neobacillus cucumis</name>
    <dbReference type="NCBI Taxonomy" id="1740721"/>
    <lineage>
        <taxon>Bacteria</taxon>
        <taxon>Bacillati</taxon>
        <taxon>Bacillota</taxon>
        <taxon>Bacilli</taxon>
        <taxon>Bacillales</taxon>
        <taxon>Bacillaceae</taxon>
        <taxon>Neobacillus</taxon>
    </lineage>
</organism>
<evidence type="ECO:0000313" key="3">
    <source>
        <dbReference type="Proteomes" id="UP000234950"/>
    </source>
</evidence>
<sequence length="63" mass="7369">MKTIFELPDVLEVKDIQNFLRISRCQAYKLVKTNSFRVVKVGKRILVPKKSFLNWFDGGNHSD</sequence>
<feature type="domain" description="Helix-turn-helix" evidence="1">
    <location>
        <begin position="11"/>
        <end position="57"/>
    </location>
</feature>
<evidence type="ECO:0000313" key="2">
    <source>
        <dbReference type="EMBL" id="PLS01945.1"/>
    </source>
</evidence>
<dbReference type="Pfam" id="PF12728">
    <property type="entry name" value="HTH_17"/>
    <property type="match status" value="1"/>
</dbReference>
<dbReference type="AlphaFoldDB" id="A0A2N5H8W9"/>
<protein>
    <submittedName>
        <fullName evidence="2">DNA-binding protein</fullName>
    </submittedName>
</protein>
<dbReference type="EMBL" id="PGVE01000086">
    <property type="protein sequence ID" value="PLS01945.1"/>
    <property type="molecule type" value="Genomic_DNA"/>
</dbReference>
<comment type="caution">
    <text evidence="2">The sequence shown here is derived from an EMBL/GenBank/DDBJ whole genome shotgun (WGS) entry which is preliminary data.</text>
</comment>
<dbReference type="Proteomes" id="UP000234950">
    <property type="component" value="Unassembled WGS sequence"/>
</dbReference>
<dbReference type="InterPro" id="IPR041657">
    <property type="entry name" value="HTH_17"/>
</dbReference>
<reference evidence="2 3" key="1">
    <citation type="submission" date="2017-11" db="EMBL/GenBank/DDBJ databases">
        <title>Comparitive Functional Genomics of Dry Heat Resistant strains isolated from the Viking Spacecraft.</title>
        <authorList>
            <person name="Seuylemezian A."/>
            <person name="Cooper K."/>
            <person name="Vaishampayan P."/>
        </authorList>
    </citation>
    <scope>NUCLEOTIDE SEQUENCE [LARGE SCALE GENOMIC DNA]</scope>
    <source>
        <strain evidence="2 3">V32-6</strain>
    </source>
</reference>
<dbReference type="GO" id="GO:0003677">
    <property type="term" value="F:DNA binding"/>
    <property type="evidence" value="ECO:0007669"/>
    <property type="project" value="UniProtKB-KW"/>
</dbReference>
<keyword evidence="2" id="KW-0238">DNA-binding</keyword>
<proteinExistence type="predicted"/>
<name>A0A2N5H8W9_9BACI</name>